<keyword evidence="1" id="KW-0732">Signal</keyword>
<feature type="domain" description="Filamentous haemagglutinin FhaB/tRNA nuclease CdiA-like TPS" evidence="2">
    <location>
        <begin position="34"/>
        <end position="142"/>
    </location>
</feature>
<proteinExistence type="predicted"/>
<name>A0A450U521_9GAMM</name>
<protein>
    <submittedName>
        <fullName evidence="3">Filamentous hemagglutinin family N-terminal domain-containing protein</fullName>
    </submittedName>
</protein>
<dbReference type="SUPFAM" id="SSF51126">
    <property type="entry name" value="Pectin lyase-like"/>
    <property type="match status" value="1"/>
</dbReference>
<feature type="signal peptide" evidence="1">
    <location>
        <begin position="1"/>
        <end position="21"/>
    </location>
</feature>
<dbReference type="InterPro" id="IPR012334">
    <property type="entry name" value="Pectin_lyas_fold"/>
</dbReference>
<evidence type="ECO:0000256" key="1">
    <source>
        <dbReference type="SAM" id="SignalP"/>
    </source>
</evidence>
<dbReference type="InterPro" id="IPR008638">
    <property type="entry name" value="FhaB/CdiA-like_TPS"/>
</dbReference>
<sequence>MLLMRSLWFVMLAAYTHIVTAATASIVTDGTLGLPGTTLDGPNYQIPESLGKRAGHNLFHSFYTFNIRQGESAVFTGSDSIQNVISRVTGGSPSTIDGTLRSEIGHANFYFLNPWGVIFGANAQIDVPGGFHVGTGTELTFPDGNAYSARAEGSSLSIEPPEAFGFRTAKAGPITIDQSSFVFKPKTTITLAGGEVNIKAASLKSESGEIRLVAVGSAGGDMEAPLMGGISNAAQGRLSITDSTIHVNGDAGGYLGLAAESIEINGGKLENTNLGNEDARQGTEVRARILTMSRNSEISNNARGAGDAPSLRVEARGGGNAGSIGESPCVLCIDGESQLYSQASGSGKAADMMISASGKMQVVKSRIYSGTQGKGNSGNVTVRAEELLLDGRDRSRKGIKTYTENVGNAGAITVTVQGFLRIANQAGISSYSINRENGKRPPRGTPSIEAIGNAGSVTVQAGSLRIDGVVQEYRKSGIWSHTSLYPAPRSLLPRYGSNTGDVKVTVAGLLELVDRAEIYTQTAGLGNAGDVSVRTGSLRMYLTERPRIQGNKLAEIKSIGGKLGGESLPAYDRGKAGNVSVAVDGKLEMRNAVAIRRETFGDIVSSEGDDRAVIVQTGSLLMSGKERIMGGPGNKIDRLYPQIKTTANHSAKQKPGNVMVVVNGTAELNLAEIFSETASHARPGNISIRAGDLKIQNSKIYSGTPKGKWVDTGNITITVHRQMDLIQGEILSSGGNHPGAITVKTGSLSMNSGTISNDSSGSKNAKGITITLDNTLRLSNRATISTGTKGSGNAGDITIAADMINLSNESRIFSVSNAATSTRGNAGAVIMTSDALRLDRSHIFNTGARPSIEIKLPDQYENSGMSFFRSGGANTVSVTVLGKAEISNGSNIFSSTAWAGNAGPITIKAKELRVDGGRIYGDTAVGMNTVRYKIHPGTHQAFNGKPILDQLLAWEDASSKIDGEKVTITAHGLQFTINSSEAIVATDGVGTLNYVGDNPQVAPGNVPVKVTVAVSESLKLSNGAQIDTSTEGIVGAGEIHLTGRDVWLDNAVIASGATSTSHGQVGGIRIDSNTTELTNGSRIGIQNEAKISDQRLQELTPKEITIRAMNRVRLLGGSKVSTRASGNTDAGHIMFDVGRELSLENSAITTRAQQAQGGQGDGGDITIQFADGWTRLINSQITTSSTAGKGGDIRVHSDILLLNGGIIQANTAQGAKGGDITIDAFIIIPGDQTLRIGDDVRQTSDTNSIVNVIEAHAPPVGEKGVIRAPLDISLSKTLTSVRLDFQNTTKITDNPCRVDRGMAPSSLVQAGRGALPTDVAGIWNGLDSMPGIPREKQFLLPHEGGRVSEVAANNPYTTQSHPLIDTACRAAKYN</sequence>
<dbReference type="SMART" id="SM00912">
    <property type="entry name" value="Haemagg_act"/>
    <property type="match status" value="1"/>
</dbReference>
<organism evidence="3">
    <name type="scientific">Candidatus Kentrum sp. LFY</name>
    <dbReference type="NCBI Taxonomy" id="2126342"/>
    <lineage>
        <taxon>Bacteria</taxon>
        <taxon>Pseudomonadati</taxon>
        <taxon>Pseudomonadota</taxon>
        <taxon>Gammaproteobacteria</taxon>
        <taxon>Candidatus Kentrum</taxon>
    </lineage>
</organism>
<dbReference type="Gene3D" id="2.160.20.10">
    <property type="entry name" value="Single-stranded right-handed beta-helix, Pectin lyase-like"/>
    <property type="match status" value="1"/>
</dbReference>
<evidence type="ECO:0000313" key="3">
    <source>
        <dbReference type="EMBL" id="VFJ86153.1"/>
    </source>
</evidence>
<dbReference type="EMBL" id="CAADFF010000002">
    <property type="protein sequence ID" value="VFJ86153.1"/>
    <property type="molecule type" value="Genomic_DNA"/>
</dbReference>
<feature type="chain" id="PRO_5019201605" evidence="1">
    <location>
        <begin position="22"/>
        <end position="1374"/>
    </location>
</feature>
<dbReference type="NCBIfam" id="TIGR01901">
    <property type="entry name" value="adhes_NPXG"/>
    <property type="match status" value="1"/>
</dbReference>
<gene>
    <name evidence="3" type="ORF">BECKLFY1418B_GA0070995_10023</name>
</gene>
<accession>A0A450U521</accession>
<evidence type="ECO:0000259" key="2">
    <source>
        <dbReference type="SMART" id="SM00912"/>
    </source>
</evidence>
<reference evidence="3" key="1">
    <citation type="submission" date="2019-02" db="EMBL/GenBank/DDBJ databases">
        <authorList>
            <person name="Gruber-Vodicka R. H."/>
            <person name="Seah K. B. B."/>
        </authorList>
    </citation>
    <scope>NUCLEOTIDE SEQUENCE</scope>
    <source>
        <strain evidence="3">BECK_M7</strain>
    </source>
</reference>
<dbReference type="Pfam" id="PF05860">
    <property type="entry name" value="TPS"/>
    <property type="match status" value="1"/>
</dbReference>
<dbReference type="InterPro" id="IPR011050">
    <property type="entry name" value="Pectin_lyase_fold/virulence"/>
</dbReference>